<organism evidence="1">
    <name type="scientific">uncultured Caudovirales phage</name>
    <dbReference type="NCBI Taxonomy" id="2100421"/>
    <lineage>
        <taxon>Viruses</taxon>
        <taxon>Duplodnaviria</taxon>
        <taxon>Heunggongvirae</taxon>
        <taxon>Uroviricota</taxon>
        <taxon>Caudoviricetes</taxon>
        <taxon>Peduoviridae</taxon>
        <taxon>Maltschvirus</taxon>
        <taxon>Maltschvirus maltsch</taxon>
    </lineage>
</organism>
<accession>A0A6J5P0U6</accession>
<reference evidence="1" key="1">
    <citation type="submission" date="2020-04" db="EMBL/GenBank/DDBJ databases">
        <authorList>
            <person name="Chiriac C."/>
            <person name="Salcher M."/>
            <person name="Ghai R."/>
            <person name="Kavagutti S V."/>
        </authorList>
    </citation>
    <scope>NUCLEOTIDE SEQUENCE</scope>
</reference>
<protein>
    <submittedName>
        <fullName evidence="1">Uncharacterized protein</fullName>
    </submittedName>
</protein>
<proteinExistence type="predicted"/>
<evidence type="ECO:0000313" key="1">
    <source>
        <dbReference type="EMBL" id="CAB4161124.1"/>
    </source>
</evidence>
<name>A0A6J5P0U6_9CAUD</name>
<sequence length="114" mass="12597">MLIPYPDEFPLEAFSLLLDRVRGKSIPISDLAHSAWNVAGYCLSQMLPAGPMISSAMAVESEIASKFNFDDVKLLEYAIENGYNPPSENGVSRGVVPWLTIFLLAIKLLRQLNV</sequence>
<gene>
    <name evidence="1" type="ORF">UFOVP731_33</name>
</gene>
<dbReference type="EMBL" id="LR796705">
    <property type="protein sequence ID" value="CAB4161124.1"/>
    <property type="molecule type" value="Genomic_DNA"/>
</dbReference>